<reference evidence="2" key="1">
    <citation type="submission" date="2021-01" db="EMBL/GenBank/DDBJ databases">
        <authorList>
            <person name="Corre E."/>
            <person name="Pelletier E."/>
            <person name="Niang G."/>
            <person name="Scheremetjew M."/>
            <person name="Finn R."/>
            <person name="Kale V."/>
            <person name="Holt S."/>
            <person name="Cochrane G."/>
            <person name="Meng A."/>
            <person name="Brown T."/>
            <person name="Cohen L."/>
        </authorList>
    </citation>
    <scope>NUCLEOTIDE SEQUENCE</scope>
    <source>
        <strain evidence="2">MM31A-1</strain>
    </source>
</reference>
<name>A0A7S3V479_9STRA</name>
<proteinExistence type="predicted"/>
<dbReference type="AlphaFoldDB" id="A0A7S3V479"/>
<organism evidence="2">
    <name type="scientific">Chaetoceros debilis</name>
    <dbReference type="NCBI Taxonomy" id="122233"/>
    <lineage>
        <taxon>Eukaryota</taxon>
        <taxon>Sar</taxon>
        <taxon>Stramenopiles</taxon>
        <taxon>Ochrophyta</taxon>
        <taxon>Bacillariophyta</taxon>
        <taxon>Coscinodiscophyceae</taxon>
        <taxon>Chaetocerotophycidae</taxon>
        <taxon>Chaetocerotales</taxon>
        <taxon>Chaetocerotaceae</taxon>
        <taxon>Chaetoceros</taxon>
    </lineage>
</organism>
<sequence length="191" mass="21409">MKQKWHQTFLLILSKAWDVSSFTTTSNRIKCGNSLIVSHPRPLRSAVLLNKRKLMFQASALDESIEYQSDSSTYGRGEMHLSAALDEGDVVVYKTGTWEVDGVEVGNGNPTAYEFCLVETMQIVWTHNCEHGYIRGMAVKIDSENNKVEVLSPLDFVDFGPEQLVARLPLNWINDNEADLLATLPEIMATS</sequence>
<feature type="signal peptide" evidence="1">
    <location>
        <begin position="1"/>
        <end position="21"/>
    </location>
</feature>
<gene>
    <name evidence="2" type="ORF">CDEB00056_LOCUS404</name>
</gene>
<keyword evidence="1" id="KW-0732">Signal</keyword>
<evidence type="ECO:0000313" key="2">
    <source>
        <dbReference type="EMBL" id="CAE0455563.1"/>
    </source>
</evidence>
<dbReference type="EMBL" id="HBIO01000546">
    <property type="protein sequence ID" value="CAE0455563.1"/>
    <property type="molecule type" value="Transcribed_RNA"/>
</dbReference>
<evidence type="ECO:0000256" key="1">
    <source>
        <dbReference type="SAM" id="SignalP"/>
    </source>
</evidence>
<accession>A0A7S3V479</accession>
<protein>
    <submittedName>
        <fullName evidence="2">Uncharacterized protein</fullName>
    </submittedName>
</protein>
<feature type="chain" id="PRO_5031561326" evidence="1">
    <location>
        <begin position="22"/>
        <end position="191"/>
    </location>
</feature>